<dbReference type="InterPro" id="IPR026881">
    <property type="entry name" value="WYL_dom"/>
</dbReference>
<evidence type="ECO:0000313" key="2">
    <source>
        <dbReference type="EMBL" id="AFY82855.1"/>
    </source>
</evidence>
<keyword evidence="2" id="KW-0808">Transferase</keyword>
<protein>
    <submittedName>
        <fullName evidence="2">Putative kinase</fullName>
    </submittedName>
</protein>
<dbReference type="OrthoDB" id="484613at2"/>
<gene>
    <name evidence="2" type="ORF">Oscil6304_3280</name>
</gene>
<dbReference type="InParanoid" id="K9TJZ5"/>
<dbReference type="EMBL" id="CP003607">
    <property type="protein sequence ID" value="AFY82855.1"/>
    <property type="molecule type" value="Genomic_DNA"/>
</dbReference>
<dbReference type="Pfam" id="PF13671">
    <property type="entry name" value="AAA_33"/>
    <property type="match status" value="1"/>
</dbReference>
<dbReference type="RefSeq" id="WP_015149485.1">
    <property type="nucleotide sequence ID" value="NC_019693.1"/>
</dbReference>
<accession>K9TJZ5</accession>
<sequence>MQPPLICHFLIGIPGCGKSSFATMLTKLTEGRIVSTDGIRKALYGDERIQGNWEAIEQEAIAQIQAAIAAGDSVIYDATNAKREWRMSLLWKLRQFEVPWMGWQLVTPLATCKRWNQTRSRQVPEGVLESMWRSLDQFPPLLAEGFSALYRVNPEQGVQEEDIQRKIQRLRDRQGVEPRSSCSQPQYHQYSRLQDFDRLMHLISLILRYPGIGNLQETAPSVLETLFDPLPKFTSAIEEVSAIMGKLAGELYADSVALASDLEWLEKNHLIGTGGFWNGNAPAIQVEPLKNLAVSPHAYSAIRPFKRVIATLRFLIHHPVFREPGPVNFQALTLALQEQAIISKTGVNQLLKDMDRVLKPYKILSDLPLKPGYFAGTAIFSPQELKQIYWLLQSQECYLTDPLALSISHQLKDRMALTELNGNGSHPYPIREIAHYNARDFPFIPRIEAAIAQGTLLEFKRIPGFKDLSKNTEHFFLAWPLKIIFYGGSWYLGYECEGGKEPGLFRLERLDRLRVNQEMETCRSQEIQALSGRKLETLYQESAGIFLGTSTPQQRRFLSSNPENRKQVELIVELWFTDKSFRFIQEETKHLPSHKITISEPFFPPSDDKFSAIYLTPSPDPEFPNRLQIKVPRWSLNDVTFLRWIVGFDGNLKIHTPPELVKKIKKIGQEIVRVYHRKL</sequence>
<dbReference type="HOGENOM" id="CLU_023681_0_0_3"/>
<proteinExistence type="predicted"/>
<dbReference type="PROSITE" id="PS52050">
    <property type="entry name" value="WYL"/>
    <property type="match status" value="1"/>
</dbReference>
<evidence type="ECO:0000259" key="1">
    <source>
        <dbReference type="Pfam" id="PF13280"/>
    </source>
</evidence>
<name>K9TJZ5_9CYAN</name>
<dbReference type="STRING" id="56110.Oscil6304_3280"/>
<dbReference type="KEGG" id="oac:Oscil6304_3280"/>
<dbReference type="GO" id="GO:0016301">
    <property type="term" value="F:kinase activity"/>
    <property type="evidence" value="ECO:0007669"/>
    <property type="project" value="UniProtKB-KW"/>
</dbReference>
<reference evidence="2 3" key="1">
    <citation type="submission" date="2012-06" db="EMBL/GenBank/DDBJ databases">
        <title>Finished chromosome of genome of Oscillatoria acuminata PCC 6304.</title>
        <authorList>
            <consortium name="US DOE Joint Genome Institute"/>
            <person name="Gugger M."/>
            <person name="Coursin T."/>
            <person name="Rippka R."/>
            <person name="Tandeau De Marsac N."/>
            <person name="Huntemann M."/>
            <person name="Wei C.-L."/>
            <person name="Han J."/>
            <person name="Detter J.C."/>
            <person name="Han C."/>
            <person name="Tapia R."/>
            <person name="Davenport K."/>
            <person name="Daligault H."/>
            <person name="Erkkila T."/>
            <person name="Gu W."/>
            <person name="Munk A.C.C."/>
            <person name="Teshima H."/>
            <person name="Xu Y."/>
            <person name="Chain P."/>
            <person name="Chen A."/>
            <person name="Krypides N."/>
            <person name="Mavromatis K."/>
            <person name="Markowitz V."/>
            <person name="Szeto E."/>
            <person name="Ivanova N."/>
            <person name="Mikhailova N."/>
            <person name="Ovchinnikova G."/>
            <person name="Pagani I."/>
            <person name="Pati A."/>
            <person name="Goodwin L."/>
            <person name="Peters L."/>
            <person name="Pitluck S."/>
            <person name="Woyke T."/>
            <person name="Kerfeld C."/>
        </authorList>
    </citation>
    <scope>NUCLEOTIDE SEQUENCE [LARGE SCALE GENOMIC DNA]</scope>
    <source>
        <strain evidence="2 3">PCC 6304</strain>
    </source>
</reference>
<dbReference type="Gene3D" id="3.40.50.300">
    <property type="entry name" value="P-loop containing nucleotide triphosphate hydrolases"/>
    <property type="match status" value="1"/>
</dbReference>
<feature type="domain" description="WYL" evidence="1">
    <location>
        <begin position="471"/>
        <end position="515"/>
    </location>
</feature>
<dbReference type="SUPFAM" id="SSF52540">
    <property type="entry name" value="P-loop containing nucleoside triphosphate hydrolases"/>
    <property type="match status" value="1"/>
</dbReference>
<dbReference type="AlphaFoldDB" id="K9TJZ5"/>
<dbReference type="eggNOG" id="COG4639">
    <property type="taxonomic scope" value="Bacteria"/>
</dbReference>
<dbReference type="Pfam" id="PF13280">
    <property type="entry name" value="WYL"/>
    <property type="match status" value="1"/>
</dbReference>
<evidence type="ECO:0000313" key="3">
    <source>
        <dbReference type="Proteomes" id="UP000010367"/>
    </source>
</evidence>
<dbReference type="Proteomes" id="UP000010367">
    <property type="component" value="Chromosome"/>
</dbReference>
<organism evidence="2 3">
    <name type="scientific">Oscillatoria acuminata PCC 6304</name>
    <dbReference type="NCBI Taxonomy" id="56110"/>
    <lineage>
        <taxon>Bacteria</taxon>
        <taxon>Bacillati</taxon>
        <taxon>Cyanobacteriota</taxon>
        <taxon>Cyanophyceae</taxon>
        <taxon>Oscillatoriophycideae</taxon>
        <taxon>Oscillatoriales</taxon>
        <taxon>Oscillatoriaceae</taxon>
        <taxon>Oscillatoria</taxon>
    </lineage>
</organism>
<keyword evidence="3" id="KW-1185">Reference proteome</keyword>
<dbReference type="InterPro" id="IPR027417">
    <property type="entry name" value="P-loop_NTPase"/>
</dbReference>
<keyword evidence="2" id="KW-0418">Kinase</keyword>